<dbReference type="AlphaFoldDB" id="A0A2V0NTT2"/>
<evidence type="ECO:0000256" key="1">
    <source>
        <dbReference type="ARBA" id="ARBA00007584"/>
    </source>
</evidence>
<reference evidence="3 4" key="1">
    <citation type="journal article" date="2018" name="Sci. Rep.">
        <title>Raphidocelis subcapitata (=Pseudokirchneriella subcapitata) provides an insight into genome evolution and environmental adaptations in the Sphaeropleales.</title>
        <authorList>
            <person name="Suzuki S."/>
            <person name="Yamaguchi H."/>
            <person name="Nakajima N."/>
            <person name="Kawachi M."/>
        </authorList>
    </citation>
    <scope>NUCLEOTIDE SEQUENCE [LARGE SCALE GENOMIC DNA]</scope>
    <source>
        <strain evidence="3 4">NIES-35</strain>
    </source>
</reference>
<gene>
    <name evidence="3" type="ORF">Rsub_03891</name>
</gene>
<evidence type="ECO:0000313" key="3">
    <source>
        <dbReference type="EMBL" id="GBF91036.1"/>
    </source>
</evidence>
<evidence type="ECO:0008006" key="5">
    <source>
        <dbReference type="Google" id="ProtNLM"/>
    </source>
</evidence>
<keyword evidence="2" id="KW-0175">Coiled coil</keyword>
<protein>
    <recommendedName>
        <fullName evidence="5">OPA3-like protein</fullName>
    </recommendedName>
</protein>
<dbReference type="OrthoDB" id="2129069at2759"/>
<dbReference type="InParanoid" id="A0A2V0NTT2"/>
<dbReference type="Proteomes" id="UP000247498">
    <property type="component" value="Unassembled WGS sequence"/>
</dbReference>
<dbReference type="Pfam" id="PF07047">
    <property type="entry name" value="OPA3"/>
    <property type="match status" value="1"/>
</dbReference>
<dbReference type="GO" id="GO:0019216">
    <property type="term" value="P:regulation of lipid metabolic process"/>
    <property type="evidence" value="ECO:0007669"/>
    <property type="project" value="TreeGrafter"/>
</dbReference>
<comment type="caution">
    <text evidence="3">The sequence shown here is derived from an EMBL/GenBank/DDBJ whole genome shotgun (WGS) entry which is preliminary data.</text>
</comment>
<dbReference type="EMBL" id="BDRX01000021">
    <property type="protein sequence ID" value="GBF91036.1"/>
    <property type="molecule type" value="Genomic_DNA"/>
</dbReference>
<evidence type="ECO:0000313" key="4">
    <source>
        <dbReference type="Proteomes" id="UP000247498"/>
    </source>
</evidence>
<sequence length="183" mass="21320">MAALVFKLGTLAMKTLSKPLADRFRTWVMSHPQHRRSVLRVAEVAHRMEVAITRRAEGREGKAFIGSMTEEKSVELASKIASEAFVFAFGALLVFAEYDRTRKKELKKQRREEAERREIFDRAREERERLTSENLHQQRLIEALVERVERVEDALAAWREEQTQRERRGMWGGFFSTRGLEGG</sequence>
<name>A0A2V0NTT2_9CHLO</name>
<accession>A0A2V0NTT2</accession>
<comment type="similarity">
    <text evidence="1">Belongs to the OPA3 family.</text>
</comment>
<dbReference type="GO" id="GO:0005739">
    <property type="term" value="C:mitochondrion"/>
    <property type="evidence" value="ECO:0007669"/>
    <property type="project" value="TreeGrafter"/>
</dbReference>
<keyword evidence="4" id="KW-1185">Reference proteome</keyword>
<dbReference type="FunCoup" id="A0A2V0NTT2">
    <property type="interactions" value="1423"/>
</dbReference>
<dbReference type="PANTHER" id="PTHR12499:SF0">
    <property type="entry name" value="OPTIC ATROPHY 3 PROTEIN"/>
    <property type="match status" value="1"/>
</dbReference>
<organism evidence="3 4">
    <name type="scientific">Raphidocelis subcapitata</name>
    <dbReference type="NCBI Taxonomy" id="307507"/>
    <lineage>
        <taxon>Eukaryota</taxon>
        <taxon>Viridiplantae</taxon>
        <taxon>Chlorophyta</taxon>
        <taxon>core chlorophytes</taxon>
        <taxon>Chlorophyceae</taxon>
        <taxon>CS clade</taxon>
        <taxon>Sphaeropleales</taxon>
        <taxon>Selenastraceae</taxon>
        <taxon>Raphidocelis</taxon>
    </lineage>
</organism>
<dbReference type="InterPro" id="IPR010754">
    <property type="entry name" value="OPA3-like"/>
</dbReference>
<proteinExistence type="inferred from homology"/>
<evidence type="ECO:0000256" key="2">
    <source>
        <dbReference type="ARBA" id="ARBA00023054"/>
    </source>
</evidence>
<dbReference type="PANTHER" id="PTHR12499">
    <property type="entry name" value="OPTIC ATROPHY 3 PROTEIN OPA3"/>
    <property type="match status" value="1"/>
</dbReference>